<organism evidence="7 8">
    <name type="scientific">Dimargaris verticillata</name>
    <dbReference type="NCBI Taxonomy" id="2761393"/>
    <lineage>
        <taxon>Eukaryota</taxon>
        <taxon>Fungi</taxon>
        <taxon>Fungi incertae sedis</taxon>
        <taxon>Zoopagomycota</taxon>
        <taxon>Kickxellomycotina</taxon>
        <taxon>Dimargaritomycetes</taxon>
        <taxon>Dimargaritales</taxon>
        <taxon>Dimargaritaceae</taxon>
        <taxon>Dimargaris</taxon>
    </lineage>
</organism>
<evidence type="ECO:0000256" key="6">
    <source>
        <dbReference type="SAM" id="Phobius"/>
    </source>
</evidence>
<feature type="transmembrane region" description="Helical" evidence="6">
    <location>
        <begin position="105"/>
        <end position="122"/>
    </location>
</feature>
<proteinExistence type="predicted"/>
<comment type="subcellular location">
    <subcellularLocation>
        <location evidence="1">Membrane</location>
        <topology evidence="1">Multi-pass membrane protein</topology>
    </subcellularLocation>
</comment>
<protein>
    <submittedName>
        <fullName evidence="7">Uncharacterized protein</fullName>
    </submittedName>
</protein>
<dbReference type="SUPFAM" id="SSF144091">
    <property type="entry name" value="Rhomboid-like"/>
    <property type="match status" value="1"/>
</dbReference>
<comment type="caution">
    <text evidence="7">The sequence shown here is derived from an EMBL/GenBank/DDBJ whole genome shotgun (WGS) entry which is preliminary data.</text>
</comment>
<dbReference type="GO" id="GO:0006890">
    <property type="term" value="P:retrograde vesicle-mediated transport, Golgi to endoplasmic reticulum"/>
    <property type="evidence" value="ECO:0007669"/>
    <property type="project" value="InterPro"/>
</dbReference>
<evidence type="ECO:0000256" key="5">
    <source>
        <dbReference type="SAM" id="MobiDB-lite"/>
    </source>
</evidence>
<name>A0A9W8B518_9FUNG</name>
<dbReference type="SMART" id="SM01160">
    <property type="entry name" value="DUF1751"/>
    <property type="match status" value="1"/>
</dbReference>
<keyword evidence="2 6" id="KW-0812">Transmembrane</keyword>
<evidence type="ECO:0000256" key="2">
    <source>
        <dbReference type="ARBA" id="ARBA00022692"/>
    </source>
</evidence>
<dbReference type="GO" id="GO:0005794">
    <property type="term" value="C:Golgi apparatus"/>
    <property type="evidence" value="ECO:0007669"/>
    <property type="project" value="TreeGrafter"/>
</dbReference>
<feature type="transmembrane region" description="Helical" evidence="6">
    <location>
        <begin position="15"/>
        <end position="37"/>
    </location>
</feature>
<dbReference type="Proteomes" id="UP001151582">
    <property type="component" value="Unassembled WGS sequence"/>
</dbReference>
<reference evidence="7" key="1">
    <citation type="submission" date="2022-07" db="EMBL/GenBank/DDBJ databases">
        <title>Phylogenomic reconstructions and comparative analyses of Kickxellomycotina fungi.</title>
        <authorList>
            <person name="Reynolds N.K."/>
            <person name="Stajich J.E."/>
            <person name="Barry K."/>
            <person name="Grigoriev I.V."/>
            <person name="Crous P."/>
            <person name="Smith M.E."/>
        </authorList>
    </citation>
    <scope>NUCLEOTIDE SEQUENCE</scope>
    <source>
        <strain evidence="7">RSA 567</strain>
    </source>
</reference>
<evidence type="ECO:0000256" key="4">
    <source>
        <dbReference type="ARBA" id="ARBA00023136"/>
    </source>
</evidence>
<dbReference type="EMBL" id="JANBQB010000055">
    <property type="protein sequence ID" value="KAJ1983447.1"/>
    <property type="molecule type" value="Genomic_DNA"/>
</dbReference>
<feature type="region of interest" description="Disordered" evidence="5">
    <location>
        <begin position="45"/>
        <end position="71"/>
    </location>
</feature>
<keyword evidence="8" id="KW-1185">Reference proteome</keyword>
<evidence type="ECO:0000313" key="8">
    <source>
        <dbReference type="Proteomes" id="UP001151582"/>
    </source>
</evidence>
<dbReference type="Pfam" id="PF08551">
    <property type="entry name" value="DUF1751"/>
    <property type="match status" value="1"/>
</dbReference>
<accession>A0A9W8B518</accession>
<evidence type="ECO:0000256" key="1">
    <source>
        <dbReference type="ARBA" id="ARBA00004141"/>
    </source>
</evidence>
<gene>
    <name evidence="7" type="ORF">H4R34_001281</name>
</gene>
<feature type="transmembrane region" description="Helical" evidence="6">
    <location>
        <begin position="162"/>
        <end position="182"/>
    </location>
</feature>
<dbReference type="InterPro" id="IPR013861">
    <property type="entry name" value="TMEM115/Pdh1/Rbl19"/>
</dbReference>
<evidence type="ECO:0000313" key="7">
    <source>
        <dbReference type="EMBL" id="KAJ1983447.1"/>
    </source>
</evidence>
<dbReference type="OrthoDB" id="73612at2759"/>
<dbReference type="PANTHER" id="PTHR13377:SF3">
    <property type="entry name" value="TRANSMEMBRANE PROTEIN 115"/>
    <property type="match status" value="1"/>
</dbReference>
<dbReference type="PANTHER" id="PTHR13377">
    <property type="entry name" value="PLACENTAL PROTEIN 6"/>
    <property type="match status" value="1"/>
</dbReference>
<keyword evidence="4 6" id="KW-0472">Membrane</keyword>
<feature type="transmembrane region" description="Helical" evidence="6">
    <location>
        <begin position="209"/>
        <end position="241"/>
    </location>
</feature>
<evidence type="ECO:0000256" key="3">
    <source>
        <dbReference type="ARBA" id="ARBA00022989"/>
    </source>
</evidence>
<feature type="transmembrane region" description="Helical" evidence="6">
    <location>
        <begin position="134"/>
        <end position="155"/>
    </location>
</feature>
<dbReference type="AlphaFoldDB" id="A0A9W8B518"/>
<dbReference type="InterPro" id="IPR035952">
    <property type="entry name" value="Rhomboid-like_sf"/>
</dbReference>
<keyword evidence="3 6" id="KW-1133">Transmembrane helix</keyword>
<dbReference type="GO" id="GO:0016020">
    <property type="term" value="C:membrane"/>
    <property type="evidence" value="ECO:0007669"/>
    <property type="project" value="UniProtKB-SubCell"/>
</dbReference>
<sequence>MATLRDIAQGRSIPLVTRAMVATTVALSLVAIVAQLYQKPVPIGSGREPHSMSSPALGSIPDSGERRDPRLSPTETVVSYLVLYPGLLLTRPWTLLLAHWVETNIVLLIGHAAILAGAGMYLEPRWHWLEFLKFVGGVAVAASGATFLCLLAAYAGSRRITYLYDTSIHGLFGVVAGLTVAFKQAIPEHRVVLGNRSWLAFRVNYLTSLYVPFTVAILCLLGLYSYACLVVFGTIAAWVYLRFVKMYNGTRGDLSDAFAFATFFPDPVQ</sequence>